<name>E9J7Y4_SOLIN</name>
<dbReference type="HOGENOM" id="CLU_182499_0_0_1"/>
<sequence>SYKDSSDSCPFKELAEVAISILSLPYSNAEIERVFSQLNIIKNKQRNRMKVNLINSILAIRAGLRRLKTDCYTYELPNDVLNLIGTKASY</sequence>
<dbReference type="GO" id="GO:0046983">
    <property type="term" value="F:protein dimerization activity"/>
    <property type="evidence" value="ECO:0007669"/>
    <property type="project" value="InterPro"/>
</dbReference>
<protein>
    <recommendedName>
        <fullName evidence="1">HAT C-terminal dimerisation domain-containing protein</fullName>
    </recommendedName>
</protein>
<dbReference type="InterPro" id="IPR012337">
    <property type="entry name" value="RNaseH-like_sf"/>
</dbReference>
<feature type="domain" description="HAT C-terminal dimerisation" evidence="1">
    <location>
        <begin position="8"/>
        <end position="61"/>
    </location>
</feature>
<evidence type="ECO:0000259" key="1">
    <source>
        <dbReference type="Pfam" id="PF05699"/>
    </source>
</evidence>
<dbReference type="OMA" id="FWIEVNS"/>
<dbReference type="InterPro" id="IPR008906">
    <property type="entry name" value="HATC_C_dom"/>
</dbReference>
<organism>
    <name type="scientific">Solenopsis invicta</name>
    <name type="common">Red imported fire ant</name>
    <name type="synonym">Solenopsis wagneri</name>
    <dbReference type="NCBI Taxonomy" id="13686"/>
    <lineage>
        <taxon>Eukaryota</taxon>
        <taxon>Metazoa</taxon>
        <taxon>Ecdysozoa</taxon>
        <taxon>Arthropoda</taxon>
        <taxon>Hexapoda</taxon>
        <taxon>Insecta</taxon>
        <taxon>Pterygota</taxon>
        <taxon>Neoptera</taxon>
        <taxon>Endopterygota</taxon>
        <taxon>Hymenoptera</taxon>
        <taxon>Apocrita</taxon>
        <taxon>Aculeata</taxon>
        <taxon>Formicoidea</taxon>
        <taxon>Formicidae</taxon>
        <taxon>Myrmicinae</taxon>
        <taxon>Solenopsis</taxon>
    </lineage>
</organism>
<feature type="non-terminal residue" evidence="2">
    <location>
        <position position="1"/>
    </location>
</feature>
<feature type="non-terminal residue" evidence="2">
    <location>
        <position position="90"/>
    </location>
</feature>
<dbReference type="SUPFAM" id="SSF53098">
    <property type="entry name" value="Ribonuclease H-like"/>
    <property type="match status" value="1"/>
</dbReference>
<gene>
    <name evidence="2" type="ORF">SINV_06704</name>
</gene>
<reference evidence="2" key="1">
    <citation type="journal article" date="2011" name="Proc. Natl. Acad. Sci. U.S.A.">
        <title>The genome of the fire ant Solenopsis invicta.</title>
        <authorList>
            <person name="Wurm Y."/>
            <person name="Wang J."/>
            <person name="Riba-Grognuz O."/>
            <person name="Corona M."/>
            <person name="Nygaard S."/>
            <person name="Hunt B.G."/>
            <person name="Ingram K.K."/>
            <person name="Falquet L."/>
            <person name="Nipitwattanaphon M."/>
            <person name="Gotzek D."/>
            <person name="Dijkstra M.B."/>
            <person name="Oettler J."/>
            <person name="Comtesse F."/>
            <person name="Shih C.J."/>
            <person name="Wu W.J."/>
            <person name="Yang C.C."/>
            <person name="Thomas J."/>
            <person name="Beaudoing E."/>
            <person name="Pradervand S."/>
            <person name="Flegel V."/>
            <person name="Cook E.D."/>
            <person name="Fabbretti R."/>
            <person name="Stockinger H."/>
            <person name="Long L."/>
            <person name="Farmerie W.G."/>
            <person name="Oakey J."/>
            <person name="Boomsma J.J."/>
            <person name="Pamilo P."/>
            <person name="Yi S.V."/>
            <person name="Heinze J."/>
            <person name="Goodisman M.A."/>
            <person name="Farinelli L."/>
            <person name="Harshman K."/>
            <person name="Hulo N."/>
            <person name="Cerutti L."/>
            <person name="Xenarios I."/>
            <person name="Shoemaker D."/>
            <person name="Keller L."/>
        </authorList>
    </citation>
    <scope>NUCLEOTIDE SEQUENCE [LARGE SCALE GENOMIC DNA]</scope>
</reference>
<accession>E9J7Y4</accession>
<dbReference type="AlphaFoldDB" id="E9J7Y4"/>
<dbReference type="Pfam" id="PF05699">
    <property type="entry name" value="Dimer_Tnp_hAT"/>
    <property type="match status" value="1"/>
</dbReference>
<evidence type="ECO:0000313" key="2">
    <source>
        <dbReference type="EMBL" id="EFZ11069.1"/>
    </source>
</evidence>
<dbReference type="EMBL" id="GL768668">
    <property type="protein sequence ID" value="EFZ11069.1"/>
    <property type="molecule type" value="Genomic_DNA"/>
</dbReference>
<proteinExistence type="predicted"/>